<keyword evidence="7" id="KW-1185">Reference proteome</keyword>
<dbReference type="GO" id="GO:0016618">
    <property type="term" value="F:hydroxypyruvate reductase [NAD(P)H] activity"/>
    <property type="evidence" value="ECO:0007669"/>
    <property type="project" value="TreeGrafter"/>
</dbReference>
<evidence type="ECO:0000256" key="3">
    <source>
        <dbReference type="ARBA" id="ARBA00023002"/>
    </source>
</evidence>
<dbReference type="CDD" id="cd12156">
    <property type="entry name" value="HPPR"/>
    <property type="match status" value="1"/>
</dbReference>
<dbReference type="GO" id="GO:0030267">
    <property type="term" value="F:glyoxylate reductase (NADPH) activity"/>
    <property type="evidence" value="ECO:0007669"/>
    <property type="project" value="TreeGrafter"/>
</dbReference>
<dbReference type="InterPro" id="IPR029752">
    <property type="entry name" value="D-isomer_DH_CS1"/>
</dbReference>
<keyword evidence="4" id="KW-0520">NAD</keyword>
<proteinExistence type="inferred from homology"/>
<keyword evidence="3 5" id="KW-0560">Oxidoreductase</keyword>
<dbReference type="AlphaFoldDB" id="A0A1X0DNP3"/>
<sequence>MSSGVLQVGPLIPSLQEALRTSYDVVRLPDNPGERPAFLAANADAVRVIVTAGVTGSPRIDAELIASLPRLAAVVYCAVGYDSIDLSAAAARSIRVSNTPDVLTDCVADAAVGLLIDVLRGFSAADRYLRAGRWVTDGPYPLTRRVTGSRVGILGLGRIGAAIARRLEAFDCRIGYHNRTPVPGCAYQYFDSPTGLAHGVDVLVVATPGGAGTRALVDADVLAALGETGYLINIARGSVVDESALADALTSGRLAGAGLDVFAHEPNVPEALLGLDNVVLLPHMASATVQTRAAMAELALRNLASFCDRGELVTPVEVP</sequence>
<accession>A0A1X0DNP3</accession>
<dbReference type="PANTHER" id="PTHR10996">
    <property type="entry name" value="2-HYDROXYACID DEHYDROGENASE-RELATED"/>
    <property type="match status" value="1"/>
</dbReference>
<evidence type="ECO:0000313" key="6">
    <source>
        <dbReference type="EMBL" id="ORA74031.1"/>
    </source>
</evidence>
<dbReference type="STRING" id="444597.BST26_00110"/>
<dbReference type="InterPro" id="IPR050223">
    <property type="entry name" value="D-isomer_2-hydroxyacid_DH"/>
</dbReference>
<evidence type="ECO:0000256" key="2">
    <source>
        <dbReference type="ARBA" id="ARBA00022857"/>
    </source>
</evidence>
<reference evidence="6 7" key="1">
    <citation type="submission" date="2016-12" db="EMBL/GenBank/DDBJ databases">
        <title>The new phylogeny of genus Mycobacterium.</title>
        <authorList>
            <person name="Tortoli E."/>
            <person name="Trovato A."/>
            <person name="Cirillo D.M."/>
        </authorList>
    </citation>
    <scope>NUCLEOTIDE SEQUENCE [LARGE SCALE GENOMIC DNA]</scope>
    <source>
        <strain evidence="6 7">DSM 45130</strain>
    </source>
</reference>
<dbReference type="SUPFAM" id="SSF52283">
    <property type="entry name" value="Formate/glycerate dehydrogenase catalytic domain-like"/>
    <property type="match status" value="1"/>
</dbReference>
<organism evidence="6 7">
    <name type="scientific">Mycolicibacterium insubricum</name>
    <dbReference type="NCBI Taxonomy" id="444597"/>
    <lineage>
        <taxon>Bacteria</taxon>
        <taxon>Bacillati</taxon>
        <taxon>Actinomycetota</taxon>
        <taxon>Actinomycetes</taxon>
        <taxon>Mycobacteriales</taxon>
        <taxon>Mycobacteriaceae</taxon>
        <taxon>Mycolicibacterium</taxon>
    </lineage>
</organism>
<dbReference type="FunFam" id="3.40.50.720:FF:000213">
    <property type="entry name" value="Putative 2-hydroxyacid dehydrogenase"/>
    <property type="match status" value="1"/>
</dbReference>
<dbReference type="Proteomes" id="UP000192801">
    <property type="component" value="Unassembled WGS sequence"/>
</dbReference>
<dbReference type="RefSeq" id="WP_083028784.1">
    <property type="nucleotide sequence ID" value="NZ_AP022618.1"/>
</dbReference>
<dbReference type="OrthoDB" id="117809at2"/>
<evidence type="ECO:0000256" key="5">
    <source>
        <dbReference type="RuleBase" id="RU003719"/>
    </source>
</evidence>
<gene>
    <name evidence="6" type="ORF">BST26_00110</name>
</gene>
<dbReference type="PROSITE" id="PS00065">
    <property type="entry name" value="D_2_HYDROXYACID_DH_1"/>
    <property type="match status" value="1"/>
</dbReference>
<protein>
    <submittedName>
        <fullName evidence="6">Hydroxyacid dehydrogenase</fullName>
    </submittedName>
</protein>
<dbReference type="GO" id="GO:0051287">
    <property type="term" value="F:NAD binding"/>
    <property type="evidence" value="ECO:0007669"/>
    <property type="project" value="InterPro"/>
</dbReference>
<dbReference type="EMBL" id="MVHS01000001">
    <property type="protein sequence ID" value="ORA74031.1"/>
    <property type="molecule type" value="Genomic_DNA"/>
</dbReference>
<dbReference type="SUPFAM" id="SSF51735">
    <property type="entry name" value="NAD(P)-binding Rossmann-fold domains"/>
    <property type="match status" value="1"/>
</dbReference>
<dbReference type="PANTHER" id="PTHR10996:SF178">
    <property type="entry name" value="2-HYDROXYACID DEHYDROGENASE YGL185C-RELATED"/>
    <property type="match status" value="1"/>
</dbReference>
<name>A0A1X0DNP3_9MYCO</name>
<dbReference type="Pfam" id="PF00389">
    <property type="entry name" value="2-Hacid_dh"/>
    <property type="match status" value="1"/>
</dbReference>
<evidence type="ECO:0000313" key="7">
    <source>
        <dbReference type="Proteomes" id="UP000192801"/>
    </source>
</evidence>
<dbReference type="Gene3D" id="3.40.50.720">
    <property type="entry name" value="NAD(P)-binding Rossmann-like Domain"/>
    <property type="match status" value="2"/>
</dbReference>
<dbReference type="InterPro" id="IPR006139">
    <property type="entry name" value="D-isomer_2_OHA_DH_cat_dom"/>
</dbReference>
<dbReference type="InterPro" id="IPR036291">
    <property type="entry name" value="NAD(P)-bd_dom_sf"/>
</dbReference>
<comment type="similarity">
    <text evidence="1 5">Belongs to the D-isomer specific 2-hydroxyacid dehydrogenase family.</text>
</comment>
<keyword evidence="2" id="KW-0521">NADP</keyword>
<dbReference type="GO" id="GO:0005829">
    <property type="term" value="C:cytosol"/>
    <property type="evidence" value="ECO:0007669"/>
    <property type="project" value="TreeGrafter"/>
</dbReference>
<dbReference type="Pfam" id="PF02826">
    <property type="entry name" value="2-Hacid_dh_C"/>
    <property type="match status" value="1"/>
</dbReference>
<dbReference type="InterPro" id="IPR006140">
    <property type="entry name" value="D-isomer_DH_NAD-bd"/>
</dbReference>
<evidence type="ECO:0000256" key="4">
    <source>
        <dbReference type="ARBA" id="ARBA00023027"/>
    </source>
</evidence>
<comment type="caution">
    <text evidence="6">The sequence shown here is derived from an EMBL/GenBank/DDBJ whole genome shotgun (WGS) entry which is preliminary data.</text>
</comment>
<evidence type="ECO:0000256" key="1">
    <source>
        <dbReference type="ARBA" id="ARBA00005854"/>
    </source>
</evidence>